<keyword evidence="1" id="KW-0614">Plasmid</keyword>
<accession>A0ABY6EGK9</accession>
<keyword evidence="2" id="KW-1185">Reference proteome</keyword>
<geneLocation type="plasmid" evidence="1 2">
    <name>punmamed2</name>
</geneLocation>
<reference evidence="1" key="1">
    <citation type="submission" date="2022-10" db="EMBL/GenBank/DDBJ databases">
        <authorList>
            <person name="Mo P."/>
        </authorList>
    </citation>
    <scope>NUCLEOTIDE SEQUENCE</scope>
    <source>
        <strain evidence="1">HUAS 13-4</strain>
        <plasmid evidence="1">punmamed2</plasmid>
    </source>
</reference>
<sequence length="59" mass="6591">MSQQRATLQVEITFDGHQDPRDLVPTARLWIGESLDGRTGVTGWRITGRTEAAIEEPAR</sequence>
<organism evidence="1 2">
    <name type="scientific">Streptomyces cynarae</name>
    <dbReference type="NCBI Taxonomy" id="2981134"/>
    <lineage>
        <taxon>Bacteria</taxon>
        <taxon>Bacillati</taxon>
        <taxon>Actinomycetota</taxon>
        <taxon>Actinomycetes</taxon>
        <taxon>Kitasatosporales</taxon>
        <taxon>Streptomycetaceae</taxon>
        <taxon>Streptomyces</taxon>
    </lineage>
</organism>
<evidence type="ECO:0000313" key="2">
    <source>
        <dbReference type="Proteomes" id="UP001061298"/>
    </source>
</evidence>
<proteinExistence type="predicted"/>
<evidence type="ECO:0000313" key="1">
    <source>
        <dbReference type="EMBL" id="UXY25028.1"/>
    </source>
</evidence>
<gene>
    <name evidence="1" type="ORF">N8I84_42130</name>
</gene>
<dbReference type="EMBL" id="CP106794">
    <property type="protein sequence ID" value="UXY25028.1"/>
    <property type="molecule type" value="Genomic_DNA"/>
</dbReference>
<dbReference type="RefSeq" id="WP_263235321.1">
    <property type="nucleotide sequence ID" value="NZ_CP106794.1"/>
</dbReference>
<name>A0ABY6EGK9_9ACTN</name>
<dbReference type="Proteomes" id="UP001061298">
    <property type="component" value="Plasmid punmamed2"/>
</dbReference>
<protein>
    <submittedName>
        <fullName evidence="1">Uncharacterized protein</fullName>
    </submittedName>
</protein>